<dbReference type="EMBL" id="JAJSOF020000025">
    <property type="protein sequence ID" value="KAJ4434851.1"/>
    <property type="molecule type" value="Genomic_DNA"/>
</dbReference>
<name>A0ABQ8SM35_PERAM</name>
<gene>
    <name evidence="1" type="ORF">ANN_23422</name>
</gene>
<comment type="caution">
    <text evidence="1">The sequence shown here is derived from an EMBL/GenBank/DDBJ whole genome shotgun (WGS) entry which is preliminary data.</text>
</comment>
<sequence length="153" mass="17858">MFTRDGVVNFRNQRVWTDENSHAVEEKGIGTDSQPTYGQAFLAIDQGSFVLPQRLTGARYQDFLLCWNRISKLIHSYYPKVYRNQKVCGRNEMSEVGTRLSPTYEVKMIMMMMMIMMSPHSQENFEPILDIYKKRDSSYKHSSWVQSDLVVGI</sequence>
<evidence type="ECO:0000313" key="2">
    <source>
        <dbReference type="Proteomes" id="UP001148838"/>
    </source>
</evidence>
<protein>
    <submittedName>
        <fullName evidence="1">Uncharacterized protein</fullName>
    </submittedName>
</protein>
<dbReference type="Proteomes" id="UP001148838">
    <property type="component" value="Unassembled WGS sequence"/>
</dbReference>
<accession>A0ABQ8SM35</accession>
<keyword evidence="2" id="KW-1185">Reference proteome</keyword>
<reference evidence="1 2" key="1">
    <citation type="journal article" date="2022" name="Allergy">
        <title>Genome assembly and annotation of Periplaneta americana reveal a comprehensive cockroach allergen profile.</title>
        <authorList>
            <person name="Wang L."/>
            <person name="Xiong Q."/>
            <person name="Saelim N."/>
            <person name="Wang L."/>
            <person name="Nong W."/>
            <person name="Wan A.T."/>
            <person name="Shi M."/>
            <person name="Liu X."/>
            <person name="Cao Q."/>
            <person name="Hui J.H.L."/>
            <person name="Sookrung N."/>
            <person name="Leung T.F."/>
            <person name="Tungtrongchitr A."/>
            <person name="Tsui S.K.W."/>
        </authorList>
    </citation>
    <scope>NUCLEOTIDE SEQUENCE [LARGE SCALE GENOMIC DNA]</scope>
    <source>
        <strain evidence="1">PWHHKU_190912</strain>
    </source>
</reference>
<proteinExistence type="predicted"/>
<organism evidence="1 2">
    <name type="scientific">Periplaneta americana</name>
    <name type="common">American cockroach</name>
    <name type="synonym">Blatta americana</name>
    <dbReference type="NCBI Taxonomy" id="6978"/>
    <lineage>
        <taxon>Eukaryota</taxon>
        <taxon>Metazoa</taxon>
        <taxon>Ecdysozoa</taxon>
        <taxon>Arthropoda</taxon>
        <taxon>Hexapoda</taxon>
        <taxon>Insecta</taxon>
        <taxon>Pterygota</taxon>
        <taxon>Neoptera</taxon>
        <taxon>Polyneoptera</taxon>
        <taxon>Dictyoptera</taxon>
        <taxon>Blattodea</taxon>
        <taxon>Blattoidea</taxon>
        <taxon>Blattidae</taxon>
        <taxon>Blattinae</taxon>
        <taxon>Periplaneta</taxon>
    </lineage>
</organism>
<evidence type="ECO:0000313" key="1">
    <source>
        <dbReference type="EMBL" id="KAJ4434851.1"/>
    </source>
</evidence>